<comment type="caution">
    <text evidence="1">The sequence shown here is derived from an EMBL/GenBank/DDBJ whole genome shotgun (WGS) entry which is preliminary data.</text>
</comment>
<proteinExistence type="predicted"/>
<keyword evidence="2" id="KW-1185">Reference proteome</keyword>
<sequence>MQSILLTMISLTGNYVFDNMVSNLIDGFL</sequence>
<evidence type="ECO:0000313" key="1">
    <source>
        <dbReference type="EMBL" id="DAD45641.1"/>
    </source>
</evidence>
<reference evidence="1 2" key="1">
    <citation type="journal article" date="2020" name="Mol. Biol. Evol.">
        <title>Distinct Expression and Methylation Patterns for Genes with Different Fates following a Single Whole-Genome Duplication in Flowering Plants.</title>
        <authorList>
            <person name="Shi T."/>
            <person name="Rahmani R.S."/>
            <person name="Gugger P.F."/>
            <person name="Wang M."/>
            <person name="Li H."/>
            <person name="Zhang Y."/>
            <person name="Li Z."/>
            <person name="Wang Q."/>
            <person name="Van de Peer Y."/>
            <person name="Marchal K."/>
            <person name="Chen J."/>
        </authorList>
    </citation>
    <scope>NUCLEOTIDE SEQUENCE [LARGE SCALE GENOMIC DNA]</scope>
    <source>
        <tissue evidence="1">Leaf</tissue>
    </source>
</reference>
<protein>
    <submittedName>
        <fullName evidence="1">Uncharacterized protein</fullName>
    </submittedName>
</protein>
<dbReference type="EMBL" id="DUZY01000007">
    <property type="protein sequence ID" value="DAD45641.1"/>
    <property type="molecule type" value="Genomic_DNA"/>
</dbReference>
<organism evidence="1 2">
    <name type="scientific">Nelumbo nucifera</name>
    <name type="common">Sacred lotus</name>
    <dbReference type="NCBI Taxonomy" id="4432"/>
    <lineage>
        <taxon>Eukaryota</taxon>
        <taxon>Viridiplantae</taxon>
        <taxon>Streptophyta</taxon>
        <taxon>Embryophyta</taxon>
        <taxon>Tracheophyta</taxon>
        <taxon>Spermatophyta</taxon>
        <taxon>Magnoliopsida</taxon>
        <taxon>Proteales</taxon>
        <taxon>Nelumbonaceae</taxon>
        <taxon>Nelumbo</taxon>
    </lineage>
</organism>
<dbReference type="Proteomes" id="UP000607653">
    <property type="component" value="Unassembled WGS sequence"/>
</dbReference>
<accession>A0A822ZQ46</accession>
<gene>
    <name evidence="1" type="ORF">HUJ06_003871</name>
</gene>
<dbReference type="AlphaFoldDB" id="A0A822ZQ46"/>
<evidence type="ECO:0000313" key="2">
    <source>
        <dbReference type="Proteomes" id="UP000607653"/>
    </source>
</evidence>
<name>A0A822ZQ46_NELNU</name>